<dbReference type="PANTHER" id="PTHR30619">
    <property type="entry name" value="DNA INTERNALIZATION/COMPETENCE PROTEIN COMEC/REC2"/>
    <property type="match status" value="1"/>
</dbReference>
<organism evidence="2 3">
    <name type="scientific">Clostridium diolis</name>
    <dbReference type="NCBI Taxonomy" id="223919"/>
    <lineage>
        <taxon>Bacteria</taxon>
        <taxon>Bacillati</taxon>
        <taxon>Bacillota</taxon>
        <taxon>Clostridia</taxon>
        <taxon>Eubacteriales</taxon>
        <taxon>Clostridiaceae</taxon>
        <taxon>Clostridium</taxon>
    </lineage>
</organism>
<dbReference type="Proteomes" id="UP000325212">
    <property type="component" value="Unassembled WGS sequence"/>
</dbReference>
<dbReference type="InterPro" id="IPR035681">
    <property type="entry name" value="ComA-like_MBL"/>
</dbReference>
<dbReference type="EMBL" id="BJLA01000002">
    <property type="protein sequence ID" value="GEA30111.1"/>
    <property type="molecule type" value="Genomic_DNA"/>
</dbReference>
<dbReference type="Gene3D" id="3.60.15.10">
    <property type="entry name" value="Ribonuclease Z/Hydroxyacylglutathione hydrolase-like"/>
    <property type="match status" value="1"/>
</dbReference>
<dbReference type="SMART" id="SM00849">
    <property type="entry name" value="Lactamase_B"/>
    <property type="match status" value="1"/>
</dbReference>
<dbReference type="InterPro" id="IPR036866">
    <property type="entry name" value="RibonucZ/Hydroxyglut_hydro"/>
</dbReference>
<evidence type="ECO:0000313" key="2">
    <source>
        <dbReference type="EMBL" id="GEA30111.1"/>
    </source>
</evidence>
<proteinExistence type="predicted"/>
<keyword evidence="3" id="KW-1185">Reference proteome</keyword>
<dbReference type="Pfam" id="PF00753">
    <property type="entry name" value="Lactamase_B"/>
    <property type="match status" value="1"/>
</dbReference>
<dbReference type="PANTHER" id="PTHR30619:SF7">
    <property type="entry name" value="BETA-LACTAMASE DOMAIN PROTEIN"/>
    <property type="match status" value="1"/>
</dbReference>
<reference evidence="2 3" key="1">
    <citation type="submission" date="2019-06" db="EMBL/GenBank/DDBJ databases">
        <title>Draft genome sequence of Clostridium diolis DSM 15410.</title>
        <authorList>
            <person name="Kobayashi H."/>
            <person name="Tanizawa Y."/>
            <person name="Tohno M."/>
        </authorList>
    </citation>
    <scope>NUCLEOTIDE SEQUENCE [LARGE SCALE GENOMIC DNA]</scope>
    <source>
        <strain evidence="2 3">DSM 15410</strain>
    </source>
</reference>
<name>A0AAV3V6Z4_9CLOT</name>
<dbReference type="InterPro" id="IPR001279">
    <property type="entry name" value="Metallo-B-lactamas"/>
</dbReference>
<protein>
    <submittedName>
        <fullName evidence="2">Metallo beta-lactamase superfamily lipoprotein</fullName>
    </submittedName>
</protein>
<gene>
    <name evidence="2" type="ORF">CDIOL_10340</name>
</gene>
<evidence type="ECO:0000313" key="3">
    <source>
        <dbReference type="Proteomes" id="UP000325212"/>
    </source>
</evidence>
<comment type="caution">
    <text evidence="2">The sequence shown here is derived from an EMBL/GenBank/DDBJ whole genome shotgun (WGS) entry which is preliminary data.</text>
</comment>
<dbReference type="InterPro" id="IPR052159">
    <property type="entry name" value="Competence_DNA_uptake"/>
</dbReference>
<sequence>MNKNKYNVKKYLLTFLAILLFSFSIVSCGLTKFNSNKANNADINKMFVHYIDVGQGDCILVQVNNKNLLIDSGPKSDRRKLFNYLSGLNLNKLDYVIATHPHEDHIGNMDDIIKTYSIGTFYSPKVESTTKSFEDMVDALKNKNLKVHVLKNNSNSIDLGENTKINVFSPNKDFYDNLNNYSPVIKIQYGNTSFLFTGDAEKEVEKEILNNNEDISADVLKVGHHGSSTSTSKDFLKKVNPSIAVISVGKDNIYNHPDAITTKLLDESNIKTYRTDKDGTIVICSDGSNISKK</sequence>
<keyword evidence="2" id="KW-0449">Lipoprotein</keyword>
<evidence type="ECO:0000259" key="1">
    <source>
        <dbReference type="SMART" id="SM00849"/>
    </source>
</evidence>
<accession>A0AAV3V6Z4</accession>
<dbReference type="AlphaFoldDB" id="A0AAV3V6Z4"/>
<dbReference type="SUPFAM" id="SSF56281">
    <property type="entry name" value="Metallo-hydrolase/oxidoreductase"/>
    <property type="match status" value="1"/>
</dbReference>
<dbReference type="CDD" id="cd07731">
    <property type="entry name" value="ComA-like_MBL-fold"/>
    <property type="match status" value="1"/>
</dbReference>
<feature type="domain" description="Metallo-beta-lactamase" evidence="1">
    <location>
        <begin position="55"/>
        <end position="250"/>
    </location>
</feature>
<dbReference type="RefSeq" id="WP_039770467.1">
    <property type="nucleotide sequence ID" value="NZ_BJLA01000002.1"/>
</dbReference>
<dbReference type="PROSITE" id="PS51257">
    <property type="entry name" value="PROKAR_LIPOPROTEIN"/>
    <property type="match status" value="1"/>
</dbReference>